<proteinExistence type="predicted"/>
<comment type="caution">
    <text evidence="2">The sequence shown here is derived from an EMBL/GenBank/DDBJ whole genome shotgun (WGS) entry which is preliminary data.</text>
</comment>
<reference evidence="2" key="1">
    <citation type="submission" date="2022-10" db="EMBL/GenBank/DDBJ databases">
        <title>Sifting through the core-genome to identify putative cross-protective antigens against Riemerella anatipestifer.</title>
        <authorList>
            <person name="Zheng X."/>
            <person name="Zhang W."/>
        </authorList>
    </citation>
    <scope>NUCLEOTIDE SEQUENCE</scope>
    <source>
        <strain evidence="2">ZWRA178</strain>
    </source>
</reference>
<protein>
    <submittedName>
        <fullName evidence="2">Uncharacterized protein</fullName>
    </submittedName>
</protein>
<dbReference type="Proteomes" id="UP001207440">
    <property type="component" value="Unassembled WGS sequence"/>
</dbReference>
<dbReference type="RefSeq" id="WP_064970803.1">
    <property type="nucleotide sequence ID" value="NZ_CP029760.1"/>
</dbReference>
<keyword evidence="1" id="KW-0732">Signal</keyword>
<accession>A0AAP3AJ94</accession>
<name>A0AAP3AJ94_RIEAN</name>
<dbReference type="EMBL" id="JAOZYT010000001">
    <property type="protein sequence ID" value="MCW0522751.1"/>
    <property type="molecule type" value="Genomic_DNA"/>
</dbReference>
<feature type="chain" id="PRO_5042893289" evidence="1">
    <location>
        <begin position="19"/>
        <end position="88"/>
    </location>
</feature>
<evidence type="ECO:0000313" key="3">
    <source>
        <dbReference type="Proteomes" id="UP001207440"/>
    </source>
</evidence>
<evidence type="ECO:0000313" key="2">
    <source>
        <dbReference type="EMBL" id="MCW0522751.1"/>
    </source>
</evidence>
<evidence type="ECO:0000256" key="1">
    <source>
        <dbReference type="SAM" id="SignalP"/>
    </source>
</evidence>
<feature type="signal peptide" evidence="1">
    <location>
        <begin position="1"/>
        <end position="18"/>
    </location>
</feature>
<gene>
    <name evidence="2" type="ORF">OKE68_00260</name>
</gene>
<dbReference type="AlphaFoldDB" id="A0AAP3AJ94"/>
<sequence>MKKIIFIAALSFAGVLSASTGDKVSPASKTSEVVEAKPKKAKKEDKASEEDCVRVIYHGCIDATTCISDFSFEKLEEWVGKLEKNYCE</sequence>
<organism evidence="2 3">
    <name type="scientific">Riemerella anatipestifer</name>
    <name type="common">Moraxella anatipestifer</name>
    <dbReference type="NCBI Taxonomy" id="34085"/>
    <lineage>
        <taxon>Bacteria</taxon>
        <taxon>Pseudomonadati</taxon>
        <taxon>Bacteroidota</taxon>
        <taxon>Flavobacteriia</taxon>
        <taxon>Flavobacteriales</taxon>
        <taxon>Weeksellaceae</taxon>
        <taxon>Riemerella</taxon>
    </lineage>
</organism>